<accession>A0A0D9YZF4</accession>
<keyword evidence="3" id="KW-1185">Reference proteome</keyword>
<dbReference type="Gramene" id="OGLUM02G36480.1">
    <property type="protein sequence ID" value="OGLUM02G36480.1"/>
    <property type="gene ID" value="OGLUM02G36480"/>
</dbReference>
<dbReference type="AlphaFoldDB" id="A0A0D9YZF4"/>
<dbReference type="Proteomes" id="UP000026961">
    <property type="component" value="Chromosome 2"/>
</dbReference>
<reference evidence="2" key="2">
    <citation type="submission" date="2018-05" db="EMBL/GenBank/DDBJ databases">
        <title>OgluRS3 (Oryza glumaepatula Reference Sequence Version 3).</title>
        <authorList>
            <person name="Zhang J."/>
            <person name="Kudrna D."/>
            <person name="Lee S."/>
            <person name="Talag J."/>
            <person name="Welchert J."/>
            <person name="Wing R.A."/>
        </authorList>
    </citation>
    <scope>NUCLEOTIDE SEQUENCE [LARGE SCALE GENOMIC DNA]</scope>
</reference>
<evidence type="ECO:0000256" key="1">
    <source>
        <dbReference type="SAM" id="MobiDB-lite"/>
    </source>
</evidence>
<feature type="compositionally biased region" description="Low complexity" evidence="1">
    <location>
        <begin position="68"/>
        <end position="84"/>
    </location>
</feature>
<name>A0A0D9YZF4_9ORYZ</name>
<evidence type="ECO:0000313" key="2">
    <source>
        <dbReference type="EnsemblPlants" id="OGLUM02G36480.1"/>
    </source>
</evidence>
<proteinExistence type="predicted"/>
<protein>
    <submittedName>
        <fullName evidence="2">Uncharacterized protein</fullName>
    </submittedName>
</protein>
<dbReference type="EnsemblPlants" id="OGLUM02G36480.1">
    <property type="protein sequence ID" value="OGLUM02G36480.1"/>
    <property type="gene ID" value="OGLUM02G36480"/>
</dbReference>
<reference evidence="2" key="1">
    <citation type="submission" date="2015-04" db="UniProtKB">
        <authorList>
            <consortium name="EnsemblPlants"/>
        </authorList>
    </citation>
    <scope>IDENTIFICATION</scope>
</reference>
<dbReference type="HOGENOM" id="CLU_1858553_0_0_1"/>
<evidence type="ECO:0000313" key="3">
    <source>
        <dbReference type="Proteomes" id="UP000026961"/>
    </source>
</evidence>
<feature type="region of interest" description="Disordered" evidence="1">
    <location>
        <begin position="67"/>
        <end position="101"/>
    </location>
</feature>
<organism evidence="2">
    <name type="scientific">Oryza glumipatula</name>
    <dbReference type="NCBI Taxonomy" id="40148"/>
    <lineage>
        <taxon>Eukaryota</taxon>
        <taxon>Viridiplantae</taxon>
        <taxon>Streptophyta</taxon>
        <taxon>Embryophyta</taxon>
        <taxon>Tracheophyta</taxon>
        <taxon>Spermatophyta</taxon>
        <taxon>Magnoliopsida</taxon>
        <taxon>Liliopsida</taxon>
        <taxon>Poales</taxon>
        <taxon>Poaceae</taxon>
        <taxon>BOP clade</taxon>
        <taxon>Oryzoideae</taxon>
        <taxon>Oryzeae</taxon>
        <taxon>Oryzinae</taxon>
        <taxon>Oryza</taxon>
    </lineage>
</organism>
<sequence length="116" mass="12259">MTTPPSATRSLLPSPRYTSLRASSLLPGAAAHHHGLPPSAPGWFPLSAGALPGTTPTEPGWLFHCHSPTTLPALPTTTPTKATTEASHRADEASQKTRASHRHIPNLLSLKIYIGM</sequence>
<feature type="compositionally biased region" description="Basic and acidic residues" evidence="1">
    <location>
        <begin position="86"/>
        <end position="95"/>
    </location>
</feature>